<dbReference type="Proteomes" id="UP000007148">
    <property type="component" value="Unassembled WGS sequence"/>
</dbReference>
<dbReference type="AlphaFoldDB" id="G4TKX7"/>
<feature type="compositionally biased region" description="Pro residues" evidence="1">
    <location>
        <begin position="115"/>
        <end position="124"/>
    </location>
</feature>
<feature type="region of interest" description="Disordered" evidence="1">
    <location>
        <begin position="767"/>
        <end position="786"/>
    </location>
</feature>
<feature type="compositionally biased region" description="Low complexity" evidence="1">
    <location>
        <begin position="478"/>
        <end position="505"/>
    </location>
</feature>
<keyword evidence="3" id="KW-1185">Reference proteome</keyword>
<feature type="compositionally biased region" description="Low complexity" evidence="1">
    <location>
        <begin position="224"/>
        <end position="244"/>
    </location>
</feature>
<feature type="compositionally biased region" description="Polar residues" evidence="1">
    <location>
        <begin position="71"/>
        <end position="83"/>
    </location>
</feature>
<dbReference type="HOGENOM" id="CLU_270230_0_0_1"/>
<dbReference type="EMBL" id="CAFZ01000142">
    <property type="protein sequence ID" value="CCA71970.1"/>
    <property type="molecule type" value="Genomic_DNA"/>
</dbReference>
<feature type="compositionally biased region" description="Basic residues" evidence="1">
    <location>
        <begin position="673"/>
        <end position="682"/>
    </location>
</feature>
<reference evidence="2 3" key="1">
    <citation type="journal article" date="2011" name="PLoS Pathog.">
        <title>Endophytic Life Strategies Decoded by Genome and Transcriptome Analyses of the Mutualistic Root Symbiont Piriformospora indica.</title>
        <authorList>
            <person name="Zuccaro A."/>
            <person name="Lahrmann U."/>
            <person name="Guldener U."/>
            <person name="Langen G."/>
            <person name="Pfiffi S."/>
            <person name="Biedenkopf D."/>
            <person name="Wong P."/>
            <person name="Samans B."/>
            <person name="Grimm C."/>
            <person name="Basiewicz M."/>
            <person name="Murat C."/>
            <person name="Martin F."/>
            <person name="Kogel K.H."/>
        </authorList>
    </citation>
    <scope>NUCLEOTIDE SEQUENCE [LARGE SCALE GENOMIC DNA]</scope>
    <source>
        <strain evidence="2 3">DSM 11827</strain>
    </source>
</reference>
<feature type="compositionally biased region" description="Low complexity" evidence="1">
    <location>
        <begin position="177"/>
        <end position="186"/>
    </location>
</feature>
<evidence type="ECO:0000313" key="2">
    <source>
        <dbReference type="EMBL" id="CCA71970.1"/>
    </source>
</evidence>
<comment type="caution">
    <text evidence="2">The sequence shown here is derived from an EMBL/GenBank/DDBJ whole genome shotgun (WGS) entry which is preliminary data.</text>
</comment>
<protein>
    <submittedName>
        <fullName evidence="2">Uncharacterized protein</fullName>
    </submittedName>
</protein>
<organism evidence="2 3">
    <name type="scientific">Serendipita indica (strain DSM 11827)</name>
    <name type="common">Root endophyte fungus</name>
    <name type="synonym">Piriformospora indica</name>
    <dbReference type="NCBI Taxonomy" id="1109443"/>
    <lineage>
        <taxon>Eukaryota</taxon>
        <taxon>Fungi</taxon>
        <taxon>Dikarya</taxon>
        <taxon>Basidiomycota</taxon>
        <taxon>Agaricomycotina</taxon>
        <taxon>Agaricomycetes</taxon>
        <taxon>Sebacinales</taxon>
        <taxon>Serendipitaceae</taxon>
        <taxon>Serendipita</taxon>
    </lineage>
</organism>
<feature type="compositionally biased region" description="Pro residues" evidence="1">
    <location>
        <begin position="698"/>
        <end position="711"/>
    </location>
</feature>
<name>G4TKX7_SERID</name>
<dbReference type="STRING" id="1109443.G4TKX7"/>
<dbReference type="eggNOG" id="ENOG502RGNW">
    <property type="taxonomic scope" value="Eukaryota"/>
</dbReference>
<feature type="compositionally biased region" description="Pro residues" evidence="1">
    <location>
        <begin position="26"/>
        <end position="36"/>
    </location>
</feature>
<sequence length="1206" mass="130029">MKFIKRKSQRDDIPQYAEPKPVASVAPPPVAKDLPPTPLYARYARMTSSPSFESLNNGLDSPSASRFSAFNASTASGFGNGTPSLSSHGGDAAAAGSHGRAAGSSLLSAGKATPSDPPAAPAKPEPIKLKPRRVRTTTDEPNRPVSMYTEKAKVTTSSGVVNGESAETNGLLSAANGSAINNANQSKPQAGVMSSQNRFSSPPPASSHERSSHDGATSRLVNHAHTGSGTATAHATRRSTAPTPQNETNSIFDTKPTVLQKSILAQDDDPTDVSKLYNSAIRATEPPSSTSSPLAPFRPKEGPPIALLARIAREKEAAAAKAQAASSHTSNLDGDILVKPPSRRESLQQANNVASEPVNPPIPSARSPSPTKATILTGVENQNSTPLESKRRSAIPPSQGLKPSNLSGVGTATRTSQPSNMASAAPSSALADGGLTASPVLKPVKSSEHLVPSPLPIDPNYPNKIPEKTPLVRPAPKSTTTSSSLLSGDSMSATAPTSAASSVATVRQSRIQQSEQEKPAPPPVEMSKVAEARRALEQAAKSGSNGSSKIPEPASNRSFPSTNIPSRQSSIASAASSSTPSATSRSTATSPSGIATPDDMPTRRLPEAQIVSKVTLTKSGSKINNVTYTREPEAVQQPAPSPRKSKTAPQETPAPLTFPTQEERRRSGEGKRARSGSGHRRREKESRSSHESHNAAPEEPPVPPSPVPPSPVSRKERSPEHHRVNGHREMRDSYQAQVQPEYQRPQYNGDSTPVLRARSPAMQPYEPQYAPQRQSQYVEEQDQEPEEEKFYPIEMHLSYPVLLAATLPYLQFPDTLSLSSSSKVIRNMLEDRRELREEILERYLGTVGYTRWDFGKKKEPMDLNSYLRGVSIPIHRYAEISEGQTFSAKEGKSRIVRLLASSTRAYTKVVLRLRAQAEADALLNQTSPDGAPAILERSRPNSPLIRAQSPPTTGGTWKKTFHSPLYRIGHAPVLRVFVPSPEGPWLSDASVLACEKELKRAGVVHLLKIGDVIWDTAVSDEAGFGNAGRLIWDGNYLIDLDYTFSTTGDVPPYLHSLSFPPAYFHKVLRSSGNPIVQLDLRPWGKDIASNLQLVQDRGSAETPQGGRHAVMRWTHRTRFQVTRGTPIPDTNLVVDAGWEGALVIEAEGTNEGLADLQLRCGMEWFKPQPGVQPKQGDGGRVFRLLRERSRPGEIWLRTVRMKERIS</sequence>
<feature type="region of interest" description="Disordered" evidence="1">
    <location>
        <begin position="318"/>
        <end position="731"/>
    </location>
</feature>
<feature type="compositionally biased region" description="Low complexity" evidence="1">
    <location>
        <begin position="416"/>
        <end position="431"/>
    </location>
</feature>
<feature type="compositionally biased region" description="Polar residues" evidence="1">
    <location>
        <begin position="401"/>
        <end position="415"/>
    </location>
</feature>
<feature type="compositionally biased region" description="Low complexity" evidence="1">
    <location>
        <begin position="564"/>
        <end position="592"/>
    </location>
</feature>
<feature type="compositionally biased region" description="Polar residues" evidence="1">
    <location>
        <begin position="612"/>
        <end position="628"/>
    </location>
</feature>
<gene>
    <name evidence="2" type="ORF">PIIN_05905</name>
</gene>
<feature type="compositionally biased region" description="Polar residues" evidence="1">
    <location>
        <begin position="154"/>
        <end position="165"/>
    </location>
</feature>
<feature type="compositionally biased region" description="Polar residues" evidence="1">
    <location>
        <begin position="366"/>
        <end position="387"/>
    </location>
</feature>
<evidence type="ECO:0000313" key="3">
    <source>
        <dbReference type="Proteomes" id="UP000007148"/>
    </source>
</evidence>
<feature type="compositionally biased region" description="Low complexity" evidence="1">
    <location>
        <begin position="84"/>
        <end position="114"/>
    </location>
</feature>
<dbReference type="OrthoDB" id="3365519at2759"/>
<feature type="compositionally biased region" description="Basic and acidic residues" evidence="1">
    <location>
        <begin position="713"/>
        <end position="731"/>
    </location>
</feature>
<feature type="region of interest" description="Disordered" evidence="1">
    <location>
        <begin position="177"/>
        <end position="302"/>
    </location>
</feature>
<accession>G4TKX7</accession>
<feature type="region of interest" description="Disordered" evidence="1">
    <location>
        <begin position="1"/>
        <end position="36"/>
    </location>
</feature>
<dbReference type="OMA" id="NGESWMA"/>
<feature type="compositionally biased region" description="Basic and acidic residues" evidence="1">
    <location>
        <begin position="683"/>
        <end position="693"/>
    </location>
</feature>
<dbReference type="InParanoid" id="G4TKX7"/>
<evidence type="ECO:0000256" key="1">
    <source>
        <dbReference type="SAM" id="MobiDB-lite"/>
    </source>
</evidence>
<feature type="compositionally biased region" description="Polar residues" evidence="1">
    <location>
        <begin position="245"/>
        <end position="260"/>
    </location>
</feature>
<proteinExistence type="predicted"/>
<feature type="compositionally biased region" description="Basic and acidic residues" evidence="1">
    <location>
        <begin position="661"/>
        <end position="672"/>
    </location>
</feature>
<feature type="region of interest" description="Disordered" evidence="1">
    <location>
        <begin position="71"/>
        <end position="165"/>
    </location>
</feature>